<name>A0A177N3M5_9GAMM</name>
<protein>
    <recommendedName>
        <fullName evidence="3">Alginate export domain-containing protein</fullName>
    </recommendedName>
</protein>
<gene>
    <name evidence="1" type="ORF">A1355_14330</name>
</gene>
<proteinExistence type="predicted"/>
<sequence length="487" mass="55287">MFAWNGRAIKLVIRQQARLKMKINSFLNQNPWRRIFFITISLTASSASAEYSVYQGEYGFLSGRMQVQMAALGEINERSGDPGADKLSNIYWEHTFEPEIRGGLNLGEGSQLYSDFSMIYSAMLGHDPSGITFRGHPHSSRDDYAPYPDFKEWMMAEQMHIGWKSGKLFEALGQDAIDFSAGSQDYKLGTGLLLANGTDDGGFRGSYWIGSRTVFVNTLIARINFKSLKFEGFYLENNPRNPENRKRYTGMNMEYNYKDVVNVGFSYINDDHYGGSLTAVTDAYDFRLDFKPLPHELPGLSISTEYVYQLNNKLTDVDPNNPTLYWYGDMGEKSISGGFGQIEYRFSETPWQPTLSYRYAYMQRGFDFMNFGFKTWGTWFQGEINGEFIFDNTDLITNTTRLVLSPTESVTVNLIYLNYQLDDPAVWSVSSSDYGNEVDLVADWAVSDAVDIAAGIETFIPNKGGKQVFGGGNEMWIQTMVYASFKF</sequence>
<organism evidence="1 2">
    <name type="scientific">Methylomonas koyamae</name>
    <dbReference type="NCBI Taxonomy" id="702114"/>
    <lineage>
        <taxon>Bacteria</taxon>
        <taxon>Pseudomonadati</taxon>
        <taxon>Pseudomonadota</taxon>
        <taxon>Gammaproteobacteria</taxon>
        <taxon>Methylococcales</taxon>
        <taxon>Methylococcaceae</taxon>
        <taxon>Methylomonas</taxon>
    </lineage>
</organism>
<evidence type="ECO:0000313" key="1">
    <source>
        <dbReference type="EMBL" id="OAI12588.1"/>
    </source>
</evidence>
<evidence type="ECO:0008006" key="3">
    <source>
        <dbReference type="Google" id="ProtNLM"/>
    </source>
</evidence>
<dbReference type="EMBL" id="LUUK01000219">
    <property type="protein sequence ID" value="OAI12588.1"/>
    <property type="molecule type" value="Genomic_DNA"/>
</dbReference>
<dbReference type="STRING" id="702114.A1355_14330"/>
<comment type="caution">
    <text evidence="1">The sequence shown here is derived from an EMBL/GenBank/DDBJ whole genome shotgun (WGS) entry which is preliminary data.</text>
</comment>
<dbReference type="Proteomes" id="UP000077628">
    <property type="component" value="Unassembled WGS sequence"/>
</dbReference>
<reference evidence="2" key="1">
    <citation type="submission" date="2016-03" db="EMBL/GenBank/DDBJ databases">
        <authorList>
            <person name="Heylen K."/>
            <person name="De Vos P."/>
            <person name="Vekeman B."/>
        </authorList>
    </citation>
    <scope>NUCLEOTIDE SEQUENCE [LARGE SCALE GENOMIC DNA]</scope>
    <source>
        <strain evidence="2">R-45383</strain>
    </source>
</reference>
<evidence type="ECO:0000313" key="2">
    <source>
        <dbReference type="Proteomes" id="UP000077628"/>
    </source>
</evidence>
<keyword evidence="2" id="KW-1185">Reference proteome</keyword>
<dbReference type="AlphaFoldDB" id="A0A177N3M5"/>
<accession>A0A177N3M5</accession>